<name>A0A4R4P2S2_9ACTN</name>
<dbReference type="InterPro" id="IPR003439">
    <property type="entry name" value="ABC_transporter-like_ATP-bd"/>
</dbReference>
<evidence type="ECO:0000256" key="2">
    <source>
        <dbReference type="ARBA" id="ARBA00022741"/>
    </source>
</evidence>
<sequence>MTAVLELDAISKRIGGAYLNRDVSVTVRPGERRALVGPNGAGKTTLMNMAAGVLRPSEGRVRLLGRDVTALPVHRRARLGLARTFQITSLLPAMTVAENLAIAVQATSRRRADPLRPWSRARAVWARVDELLERGGLTRIKDVPVGRLAYGEQRRVEIVIAVANPCSLILLDEPGAGLSSEETEELLSLVFGLDPQLAVLFVDHDLDLVFRLATHVTLLNFGEVVAEGAPAEVRAMPVLREIYLEVGADA</sequence>
<dbReference type="SMART" id="SM00382">
    <property type="entry name" value="AAA"/>
    <property type="match status" value="1"/>
</dbReference>
<comment type="caution">
    <text evidence="5">The sequence shown here is derived from an EMBL/GenBank/DDBJ whole genome shotgun (WGS) entry which is preliminary data.</text>
</comment>
<dbReference type="PANTHER" id="PTHR45772:SF7">
    <property type="entry name" value="AMINO ACID ABC TRANSPORTER ATP-BINDING PROTEIN"/>
    <property type="match status" value="1"/>
</dbReference>
<dbReference type="InterPro" id="IPR051120">
    <property type="entry name" value="ABC_AA/LPS_Transport"/>
</dbReference>
<dbReference type="GO" id="GO:0042941">
    <property type="term" value="P:D-alanine transmembrane transport"/>
    <property type="evidence" value="ECO:0007669"/>
    <property type="project" value="TreeGrafter"/>
</dbReference>
<evidence type="ECO:0000313" key="6">
    <source>
        <dbReference type="Proteomes" id="UP000295431"/>
    </source>
</evidence>
<protein>
    <submittedName>
        <fullName evidence="5">ABC transporter ATP-binding protein</fullName>
    </submittedName>
</protein>
<dbReference type="CDD" id="cd03219">
    <property type="entry name" value="ABC_Mj1267_LivG_branched"/>
    <property type="match status" value="1"/>
</dbReference>
<dbReference type="InterPro" id="IPR017871">
    <property type="entry name" value="ABC_transporter-like_CS"/>
</dbReference>
<organism evidence="5 6">
    <name type="scientific">Actinomadura bangladeshensis</name>
    <dbReference type="NCBI Taxonomy" id="453573"/>
    <lineage>
        <taxon>Bacteria</taxon>
        <taxon>Bacillati</taxon>
        <taxon>Actinomycetota</taxon>
        <taxon>Actinomycetes</taxon>
        <taxon>Streptosporangiales</taxon>
        <taxon>Thermomonosporaceae</taxon>
        <taxon>Actinomadura</taxon>
    </lineage>
</organism>
<dbReference type="InterPro" id="IPR003593">
    <property type="entry name" value="AAA+_ATPase"/>
</dbReference>
<dbReference type="OrthoDB" id="4350300at2"/>
<keyword evidence="1" id="KW-0813">Transport</keyword>
<dbReference type="GO" id="GO:0005886">
    <property type="term" value="C:plasma membrane"/>
    <property type="evidence" value="ECO:0007669"/>
    <property type="project" value="TreeGrafter"/>
</dbReference>
<dbReference type="GO" id="GO:0005304">
    <property type="term" value="F:L-valine transmembrane transporter activity"/>
    <property type="evidence" value="ECO:0007669"/>
    <property type="project" value="TreeGrafter"/>
</dbReference>
<reference evidence="5 6" key="1">
    <citation type="submission" date="2019-03" db="EMBL/GenBank/DDBJ databases">
        <title>Draft genome sequences of novel Actinobacteria.</title>
        <authorList>
            <person name="Sahin N."/>
            <person name="Ay H."/>
            <person name="Saygin H."/>
        </authorList>
    </citation>
    <scope>NUCLEOTIDE SEQUENCE [LARGE SCALE GENOMIC DNA]</scope>
    <source>
        <strain evidence="5 6">DSM 45347</strain>
    </source>
</reference>
<evidence type="ECO:0000259" key="4">
    <source>
        <dbReference type="PROSITE" id="PS50893"/>
    </source>
</evidence>
<dbReference type="GO" id="GO:0015188">
    <property type="term" value="F:L-isoleucine transmembrane transporter activity"/>
    <property type="evidence" value="ECO:0007669"/>
    <property type="project" value="TreeGrafter"/>
</dbReference>
<dbReference type="GO" id="GO:0015808">
    <property type="term" value="P:L-alanine transport"/>
    <property type="evidence" value="ECO:0007669"/>
    <property type="project" value="TreeGrafter"/>
</dbReference>
<accession>A0A4R4P2S2</accession>
<evidence type="ECO:0000313" key="5">
    <source>
        <dbReference type="EMBL" id="TDC16601.1"/>
    </source>
</evidence>
<dbReference type="PROSITE" id="PS50893">
    <property type="entry name" value="ABC_TRANSPORTER_2"/>
    <property type="match status" value="1"/>
</dbReference>
<gene>
    <name evidence="5" type="ORF">E1284_12125</name>
</gene>
<evidence type="ECO:0000256" key="1">
    <source>
        <dbReference type="ARBA" id="ARBA00022448"/>
    </source>
</evidence>
<dbReference type="GO" id="GO:1903805">
    <property type="term" value="P:L-valine import across plasma membrane"/>
    <property type="evidence" value="ECO:0007669"/>
    <property type="project" value="TreeGrafter"/>
</dbReference>
<dbReference type="AlphaFoldDB" id="A0A4R4P2S2"/>
<keyword evidence="3 5" id="KW-0067">ATP-binding</keyword>
<dbReference type="GO" id="GO:0015192">
    <property type="term" value="F:L-phenylalanine transmembrane transporter activity"/>
    <property type="evidence" value="ECO:0007669"/>
    <property type="project" value="TreeGrafter"/>
</dbReference>
<dbReference type="GO" id="GO:1903806">
    <property type="term" value="P:L-isoleucine import across plasma membrane"/>
    <property type="evidence" value="ECO:0007669"/>
    <property type="project" value="TreeGrafter"/>
</dbReference>
<feature type="domain" description="ABC transporter" evidence="4">
    <location>
        <begin position="5"/>
        <end position="246"/>
    </location>
</feature>
<dbReference type="SUPFAM" id="SSF52540">
    <property type="entry name" value="P-loop containing nucleoside triphosphate hydrolases"/>
    <property type="match status" value="1"/>
</dbReference>
<evidence type="ECO:0000256" key="3">
    <source>
        <dbReference type="ARBA" id="ARBA00022840"/>
    </source>
</evidence>
<dbReference type="InterPro" id="IPR027417">
    <property type="entry name" value="P-loop_NTPase"/>
</dbReference>
<dbReference type="GO" id="GO:0016887">
    <property type="term" value="F:ATP hydrolysis activity"/>
    <property type="evidence" value="ECO:0007669"/>
    <property type="project" value="InterPro"/>
</dbReference>
<dbReference type="EMBL" id="SMJW01000047">
    <property type="protein sequence ID" value="TDC16601.1"/>
    <property type="molecule type" value="Genomic_DNA"/>
</dbReference>
<proteinExistence type="predicted"/>
<dbReference type="PROSITE" id="PS00211">
    <property type="entry name" value="ABC_TRANSPORTER_1"/>
    <property type="match status" value="1"/>
</dbReference>
<keyword evidence="6" id="KW-1185">Reference proteome</keyword>
<keyword evidence="2" id="KW-0547">Nucleotide-binding</keyword>
<dbReference type="RefSeq" id="WP_131939146.1">
    <property type="nucleotide sequence ID" value="NZ_BAAAMX010000033.1"/>
</dbReference>
<dbReference type="Proteomes" id="UP000295431">
    <property type="component" value="Unassembled WGS sequence"/>
</dbReference>
<dbReference type="Pfam" id="PF00005">
    <property type="entry name" value="ABC_tran"/>
    <property type="match status" value="1"/>
</dbReference>
<dbReference type="GO" id="GO:0005524">
    <property type="term" value="F:ATP binding"/>
    <property type="evidence" value="ECO:0007669"/>
    <property type="project" value="UniProtKB-KW"/>
</dbReference>
<dbReference type="PANTHER" id="PTHR45772">
    <property type="entry name" value="CONSERVED COMPONENT OF ABC TRANSPORTER FOR NATURAL AMINO ACIDS-RELATED"/>
    <property type="match status" value="1"/>
</dbReference>
<dbReference type="Gene3D" id="3.40.50.300">
    <property type="entry name" value="P-loop containing nucleotide triphosphate hydrolases"/>
    <property type="match status" value="1"/>
</dbReference>